<comment type="caution">
    <text evidence="2">The sequence shown here is derived from an EMBL/GenBank/DDBJ whole genome shotgun (WGS) entry which is preliminary data.</text>
</comment>
<sequence>MIITKLTYGNCIRIGRDSSCTTSKCGKIGMIIYLIGGEAATITCPKGMTWAFKSKTKGRRRRPINEAHIQTAHHQRPFSHQAQREHRHSHPTQQFN</sequence>
<proteinExistence type="predicted"/>
<protein>
    <submittedName>
        <fullName evidence="2">Uncharacterized protein</fullName>
    </submittedName>
</protein>
<reference evidence="2 3" key="1">
    <citation type="journal article" date="2019" name="Genome Biol. Evol.">
        <title>Insights into the evolution of the New World diploid cottons (Gossypium, subgenus Houzingenia) based on genome sequencing.</title>
        <authorList>
            <person name="Grover C.E."/>
            <person name="Arick M.A. 2nd"/>
            <person name="Thrash A."/>
            <person name="Conover J.L."/>
            <person name="Sanders W.S."/>
            <person name="Peterson D.G."/>
            <person name="Frelichowski J.E."/>
            <person name="Scheffler J.A."/>
            <person name="Scheffler B.E."/>
            <person name="Wendel J.F."/>
        </authorList>
    </citation>
    <scope>NUCLEOTIDE SEQUENCE [LARGE SCALE GENOMIC DNA]</scope>
    <source>
        <strain evidence="2">27</strain>
        <tissue evidence="2">Leaf</tissue>
    </source>
</reference>
<evidence type="ECO:0000256" key="1">
    <source>
        <dbReference type="SAM" id="MobiDB-lite"/>
    </source>
</evidence>
<keyword evidence="3" id="KW-1185">Reference proteome</keyword>
<dbReference type="EMBL" id="JABFAC010000008">
    <property type="protein sequence ID" value="MBA0620792.1"/>
    <property type="molecule type" value="Genomic_DNA"/>
</dbReference>
<evidence type="ECO:0000313" key="3">
    <source>
        <dbReference type="Proteomes" id="UP000593561"/>
    </source>
</evidence>
<accession>A0A7J8S5F1</accession>
<organism evidence="2 3">
    <name type="scientific">Gossypium davidsonii</name>
    <name type="common">Davidson's cotton</name>
    <name type="synonym">Gossypium klotzschianum subsp. davidsonii</name>
    <dbReference type="NCBI Taxonomy" id="34287"/>
    <lineage>
        <taxon>Eukaryota</taxon>
        <taxon>Viridiplantae</taxon>
        <taxon>Streptophyta</taxon>
        <taxon>Embryophyta</taxon>
        <taxon>Tracheophyta</taxon>
        <taxon>Spermatophyta</taxon>
        <taxon>Magnoliopsida</taxon>
        <taxon>eudicotyledons</taxon>
        <taxon>Gunneridae</taxon>
        <taxon>Pentapetalae</taxon>
        <taxon>rosids</taxon>
        <taxon>malvids</taxon>
        <taxon>Malvales</taxon>
        <taxon>Malvaceae</taxon>
        <taxon>Malvoideae</taxon>
        <taxon>Gossypium</taxon>
    </lineage>
</organism>
<gene>
    <name evidence="2" type="ORF">Godav_006469</name>
</gene>
<dbReference type="Proteomes" id="UP000593561">
    <property type="component" value="Unassembled WGS sequence"/>
</dbReference>
<evidence type="ECO:0000313" key="2">
    <source>
        <dbReference type="EMBL" id="MBA0620792.1"/>
    </source>
</evidence>
<name>A0A7J8S5F1_GOSDV</name>
<feature type="region of interest" description="Disordered" evidence="1">
    <location>
        <begin position="54"/>
        <end position="96"/>
    </location>
</feature>
<dbReference type="AlphaFoldDB" id="A0A7J8S5F1"/>